<dbReference type="PANTHER" id="PTHR22780">
    <property type="entry name" value="ADAPTIN, ALPHA/GAMMA/EPSILON"/>
    <property type="match status" value="1"/>
</dbReference>
<proteinExistence type="predicted"/>
<comment type="caution">
    <text evidence="6">The sequence shown here is derived from an EMBL/GenBank/DDBJ whole genome shotgun (WGS) entry which is preliminary data.</text>
</comment>
<dbReference type="AlphaFoldDB" id="A0A5A8C099"/>
<evidence type="ECO:0000313" key="6">
    <source>
        <dbReference type="EMBL" id="KAA0146423.1"/>
    </source>
</evidence>
<evidence type="ECO:0000256" key="3">
    <source>
        <dbReference type="ARBA" id="ARBA00022927"/>
    </source>
</evidence>
<dbReference type="GO" id="GO:0006886">
    <property type="term" value="P:intracellular protein transport"/>
    <property type="evidence" value="ECO:0007669"/>
    <property type="project" value="InterPro"/>
</dbReference>
<dbReference type="EMBL" id="VLTL01000310">
    <property type="protein sequence ID" value="KAA0146423.1"/>
    <property type="molecule type" value="Genomic_DNA"/>
</dbReference>
<evidence type="ECO:0000313" key="7">
    <source>
        <dbReference type="Proteomes" id="UP000324907"/>
    </source>
</evidence>
<dbReference type="SUPFAM" id="SSF48371">
    <property type="entry name" value="ARM repeat"/>
    <property type="match status" value="1"/>
</dbReference>
<dbReference type="GO" id="GO:0016192">
    <property type="term" value="P:vesicle-mediated transport"/>
    <property type="evidence" value="ECO:0007669"/>
    <property type="project" value="InterPro"/>
</dbReference>
<evidence type="ECO:0000259" key="5">
    <source>
        <dbReference type="Pfam" id="PF01602"/>
    </source>
</evidence>
<dbReference type="InterPro" id="IPR002553">
    <property type="entry name" value="Clathrin/coatomer_adapt-like_N"/>
</dbReference>
<dbReference type="GO" id="GO:0030117">
    <property type="term" value="C:membrane coat"/>
    <property type="evidence" value="ECO:0007669"/>
    <property type="project" value="InterPro"/>
</dbReference>
<gene>
    <name evidence="6" type="ORF">FNF28_07675</name>
</gene>
<organism evidence="6 7">
    <name type="scientific">Cafeteria roenbergensis</name>
    <name type="common">Marine flagellate</name>
    <dbReference type="NCBI Taxonomy" id="33653"/>
    <lineage>
        <taxon>Eukaryota</taxon>
        <taxon>Sar</taxon>
        <taxon>Stramenopiles</taxon>
        <taxon>Bigyra</taxon>
        <taxon>Opalozoa</taxon>
        <taxon>Bicosoecida</taxon>
        <taxon>Cafeteriaceae</taxon>
        <taxon>Cafeteria</taxon>
    </lineage>
</organism>
<sequence>MSCRLSDLITEHALGADGVRQDERIPSFHEKRVGYLGLMLLLDESASVLTLVTHQLSRDLQDESPFVNSLALATLANIASADMARDLHRHVERHLASGPPLTRKKAALTCIRLFKSAPELIDDFIPRVVGLLTDRTHATIMTGTTLMWHMARMKPAVIPRFSKAVPHLAKLLRKLVVSTNVPNHHRAGLRPLPAGAGLLSLLRAWLGRDNSVASEQA</sequence>
<dbReference type="Pfam" id="PF01602">
    <property type="entry name" value="Adaptin_N"/>
    <property type="match status" value="1"/>
</dbReference>
<dbReference type="InterPro" id="IPR016024">
    <property type="entry name" value="ARM-type_fold"/>
</dbReference>
<keyword evidence="3" id="KW-0653">Protein transport</keyword>
<reference evidence="6 7" key="1">
    <citation type="submission" date="2019-07" db="EMBL/GenBank/DDBJ databases">
        <title>Genomes of Cafeteria roenbergensis.</title>
        <authorList>
            <person name="Fischer M.G."/>
            <person name="Hackl T."/>
            <person name="Roman M."/>
        </authorList>
    </citation>
    <scope>NUCLEOTIDE SEQUENCE [LARGE SCALE GENOMIC DNA]</scope>
    <source>
        <strain evidence="6 7">RCC970-E3</strain>
    </source>
</reference>
<accession>A0A5A8C099</accession>
<dbReference type="InterPro" id="IPR050840">
    <property type="entry name" value="Adaptor_Complx_Large_Subunit"/>
</dbReference>
<evidence type="ECO:0000256" key="2">
    <source>
        <dbReference type="ARBA" id="ARBA00022448"/>
    </source>
</evidence>
<comment type="subcellular location">
    <subcellularLocation>
        <location evidence="1">Endomembrane system</location>
    </subcellularLocation>
</comment>
<dbReference type="GO" id="GO:0012505">
    <property type="term" value="C:endomembrane system"/>
    <property type="evidence" value="ECO:0007669"/>
    <property type="project" value="UniProtKB-SubCell"/>
</dbReference>
<protein>
    <recommendedName>
        <fullName evidence="5">Clathrin/coatomer adaptor adaptin-like N-terminal domain-containing protein</fullName>
    </recommendedName>
</protein>
<keyword evidence="2" id="KW-0813">Transport</keyword>
<dbReference type="InterPro" id="IPR011989">
    <property type="entry name" value="ARM-like"/>
</dbReference>
<dbReference type="Gene3D" id="1.25.10.10">
    <property type="entry name" value="Leucine-rich Repeat Variant"/>
    <property type="match status" value="1"/>
</dbReference>
<feature type="domain" description="Clathrin/coatomer adaptor adaptin-like N-terminal" evidence="5">
    <location>
        <begin position="28"/>
        <end position="179"/>
    </location>
</feature>
<name>A0A5A8C099_CAFRO</name>
<keyword evidence="4" id="KW-0472">Membrane</keyword>
<evidence type="ECO:0000256" key="4">
    <source>
        <dbReference type="ARBA" id="ARBA00023136"/>
    </source>
</evidence>
<dbReference type="Proteomes" id="UP000324907">
    <property type="component" value="Unassembled WGS sequence"/>
</dbReference>
<evidence type="ECO:0000256" key="1">
    <source>
        <dbReference type="ARBA" id="ARBA00004308"/>
    </source>
</evidence>